<organism evidence="2 3">
    <name type="scientific">Xanthocytophaga agilis</name>
    <dbReference type="NCBI Taxonomy" id="3048010"/>
    <lineage>
        <taxon>Bacteria</taxon>
        <taxon>Pseudomonadati</taxon>
        <taxon>Bacteroidota</taxon>
        <taxon>Cytophagia</taxon>
        <taxon>Cytophagales</taxon>
        <taxon>Rhodocytophagaceae</taxon>
        <taxon>Xanthocytophaga</taxon>
    </lineage>
</organism>
<feature type="transmembrane region" description="Helical" evidence="1">
    <location>
        <begin position="49"/>
        <end position="67"/>
    </location>
</feature>
<evidence type="ECO:0000313" key="3">
    <source>
        <dbReference type="Proteomes" id="UP001232063"/>
    </source>
</evidence>
<evidence type="ECO:0008006" key="4">
    <source>
        <dbReference type="Google" id="ProtNLM"/>
    </source>
</evidence>
<keyword evidence="3" id="KW-1185">Reference proteome</keyword>
<protein>
    <recommendedName>
        <fullName evidence="4">Peptidase S54 rhomboid domain-containing protein</fullName>
    </recommendedName>
</protein>
<dbReference type="Proteomes" id="UP001232063">
    <property type="component" value="Unassembled WGS sequence"/>
</dbReference>
<sequence length="73" mass="7794">MIYSLSGSFHDEVNNVAHIGGLAGGTILGYALSPSLLKPTRKQLNHISLAGISILILNLSFVVYIYIPDPIGE</sequence>
<comment type="caution">
    <text evidence="2">The sequence shown here is derived from an EMBL/GenBank/DDBJ whole genome shotgun (WGS) entry which is preliminary data.</text>
</comment>
<dbReference type="AlphaFoldDB" id="A0AAE3R7R6"/>
<evidence type="ECO:0000313" key="2">
    <source>
        <dbReference type="EMBL" id="MDJ1503112.1"/>
    </source>
</evidence>
<proteinExistence type="predicted"/>
<evidence type="ECO:0000256" key="1">
    <source>
        <dbReference type="SAM" id="Phobius"/>
    </source>
</evidence>
<reference evidence="2" key="1">
    <citation type="submission" date="2023-05" db="EMBL/GenBank/DDBJ databases">
        <authorList>
            <person name="Zhang X."/>
        </authorList>
    </citation>
    <scope>NUCLEOTIDE SEQUENCE</scope>
    <source>
        <strain evidence="2">BD1B2-1</strain>
    </source>
</reference>
<keyword evidence="1" id="KW-0812">Transmembrane</keyword>
<keyword evidence="1" id="KW-1133">Transmembrane helix</keyword>
<keyword evidence="1" id="KW-0472">Membrane</keyword>
<dbReference type="RefSeq" id="WP_314513596.1">
    <property type="nucleotide sequence ID" value="NZ_JASJOU010000007.1"/>
</dbReference>
<name>A0AAE3R7R6_9BACT</name>
<gene>
    <name evidence="2" type="ORF">QNI22_20760</name>
</gene>
<accession>A0AAE3R7R6</accession>
<feature type="transmembrane region" description="Helical" evidence="1">
    <location>
        <begin position="16"/>
        <end position="37"/>
    </location>
</feature>
<dbReference type="EMBL" id="JASJOU010000007">
    <property type="protein sequence ID" value="MDJ1503112.1"/>
    <property type="molecule type" value="Genomic_DNA"/>
</dbReference>